<name>A0AA38VTE1_9PEZI</name>
<keyword evidence="10" id="KW-1185">Reference proteome</keyword>
<keyword evidence="3" id="KW-0805">Transcription regulation</keyword>
<dbReference type="AlphaFoldDB" id="A0AA38VTE1"/>
<dbReference type="Pfam" id="PF11951">
    <property type="entry name" value="Fungal_trans_2"/>
    <property type="match status" value="1"/>
</dbReference>
<organism evidence="9 10">
    <name type="scientific">Pleurostoma richardsiae</name>
    <dbReference type="NCBI Taxonomy" id="41990"/>
    <lineage>
        <taxon>Eukaryota</taxon>
        <taxon>Fungi</taxon>
        <taxon>Dikarya</taxon>
        <taxon>Ascomycota</taxon>
        <taxon>Pezizomycotina</taxon>
        <taxon>Sordariomycetes</taxon>
        <taxon>Sordariomycetidae</taxon>
        <taxon>Calosphaeriales</taxon>
        <taxon>Pleurostomataceae</taxon>
        <taxon>Pleurostoma</taxon>
    </lineage>
</organism>
<reference evidence="9" key="1">
    <citation type="submission" date="2022-07" db="EMBL/GenBank/DDBJ databases">
        <title>Fungi with potential for degradation of polypropylene.</title>
        <authorList>
            <person name="Gostincar C."/>
        </authorList>
    </citation>
    <scope>NUCLEOTIDE SEQUENCE</scope>
    <source>
        <strain evidence="9">EXF-13308</strain>
    </source>
</reference>
<sequence length="649" mass="71838">MASKARSSEGCWTCRLRRKKCDEIRPVCACCEALDIACLYSEIKPEWMDGAQKQKVRADELKAEVKRKAAWRREKRYLQAIEAGIGDLAMTSAPPALEEAQTDGEHVAATSSSTRTLDGSPDSGLDSDRQSSQRTLPHSLTGLTPPSSKDSNVLDGSLADSQRDSADDGRSLNQQPLALSEGYERELNFVMMYLDYVFPFLFPYYNPHVLQSGRGWLLVLLLRNKALFHAALSLASYFFAVVLDSTIQGHETCKVVNLDELQKQQELSLRELQSDLNEINCRGVAGFLLESVRVLESIIQMLCFDVASAQTGHWQMHLDAATELFGQIMQSHGQGADGFCWHGVLMQLSGMGIPPFLDLVGKHPWNSDQSALRFFASYLLYIDVVASTVLEQPPHLQRFHSILLMVRDSEASCAPPGQIGPHLQLDEFVGMQNWVIVLLGRISELQAWKKEMKKSGSLSMVHLVSRATQIEAELRSHVEAAEPQIISGFASTPSEPPHFAGLGPLDLVSQYHYHPFLSPRGLTWITRIWAQAALTYLSVVVSGWQPGSVEIRESVLTTIGLLSSLPSAACLRATIWPFCLTGCLAAPDQEHIFRDMVTNMGALAVFGTVKEALAIMEHVWSNRTQIEELGGEWDLAMTLTSLGRLSLLV</sequence>
<evidence type="ECO:0000256" key="4">
    <source>
        <dbReference type="ARBA" id="ARBA00023125"/>
    </source>
</evidence>
<dbReference type="Proteomes" id="UP001174694">
    <property type="component" value="Unassembled WGS sequence"/>
</dbReference>
<dbReference type="InterPro" id="IPR001138">
    <property type="entry name" value="Zn2Cys6_DnaBD"/>
</dbReference>
<protein>
    <submittedName>
        <fullName evidence="9">Transcriptional regulatory protein pro1</fullName>
    </submittedName>
</protein>
<comment type="subcellular location">
    <subcellularLocation>
        <location evidence="1">Nucleus</location>
    </subcellularLocation>
</comment>
<feature type="domain" description="Zn(2)-C6 fungal-type" evidence="8">
    <location>
        <begin position="10"/>
        <end position="40"/>
    </location>
</feature>
<dbReference type="SMART" id="SM00066">
    <property type="entry name" value="GAL4"/>
    <property type="match status" value="1"/>
</dbReference>
<evidence type="ECO:0000256" key="5">
    <source>
        <dbReference type="ARBA" id="ARBA00023163"/>
    </source>
</evidence>
<evidence type="ECO:0000313" key="10">
    <source>
        <dbReference type="Proteomes" id="UP001174694"/>
    </source>
</evidence>
<keyword evidence="2" id="KW-0862">Zinc</keyword>
<accession>A0AA38VTE1</accession>
<comment type="caution">
    <text evidence="9">The sequence shown here is derived from an EMBL/GenBank/DDBJ whole genome shotgun (WGS) entry which is preliminary data.</text>
</comment>
<evidence type="ECO:0000256" key="1">
    <source>
        <dbReference type="ARBA" id="ARBA00004123"/>
    </source>
</evidence>
<dbReference type="GO" id="GO:0008270">
    <property type="term" value="F:zinc ion binding"/>
    <property type="evidence" value="ECO:0007669"/>
    <property type="project" value="InterPro"/>
</dbReference>
<keyword evidence="4" id="KW-0238">DNA-binding</keyword>
<evidence type="ECO:0000256" key="7">
    <source>
        <dbReference type="SAM" id="MobiDB-lite"/>
    </source>
</evidence>
<dbReference type="GO" id="GO:0005634">
    <property type="term" value="C:nucleus"/>
    <property type="evidence" value="ECO:0007669"/>
    <property type="project" value="UniProtKB-SubCell"/>
</dbReference>
<evidence type="ECO:0000256" key="6">
    <source>
        <dbReference type="ARBA" id="ARBA00023242"/>
    </source>
</evidence>
<dbReference type="PANTHER" id="PTHR37534">
    <property type="entry name" value="TRANSCRIPTIONAL ACTIVATOR PROTEIN UGA3"/>
    <property type="match status" value="1"/>
</dbReference>
<dbReference type="PROSITE" id="PS00463">
    <property type="entry name" value="ZN2_CY6_FUNGAL_1"/>
    <property type="match status" value="1"/>
</dbReference>
<dbReference type="InterPro" id="IPR021858">
    <property type="entry name" value="Fun_TF"/>
</dbReference>
<keyword evidence="5" id="KW-0804">Transcription</keyword>
<gene>
    <name evidence="9" type="ORF">NKR23_g3853</name>
</gene>
<dbReference type="EMBL" id="JANBVO010000008">
    <property type="protein sequence ID" value="KAJ9150346.1"/>
    <property type="molecule type" value="Genomic_DNA"/>
</dbReference>
<evidence type="ECO:0000256" key="3">
    <source>
        <dbReference type="ARBA" id="ARBA00023015"/>
    </source>
</evidence>
<dbReference type="GO" id="GO:0000981">
    <property type="term" value="F:DNA-binding transcription factor activity, RNA polymerase II-specific"/>
    <property type="evidence" value="ECO:0007669"/>
    <property type="project" value="InterPro"/>
</dbReference>
<dbReference type="PANTHER" id="PTHR37534:SF20">
    <property type="entry name" value="PRO1A C6 ZINK-FINGER PROTEIN"/>
    <property type="match status" value="1"/>
</dbReference>
<dbReference type="GO" id="GO:0003677">
    <property type="term" value="F:DNA binding"/>
    <property type="evidence" value="ECO:0007669"/>
    <property type="project" value="UniProtKB-KW"/>
</dbReference>
<evidence type="ECO:0000256" key="2">
    <source>
        <dbReference type="ARBA" id="ARBA00022833"/>
    </source>
</evidence>
<dbReference type="PROSITE" id="PS50048">
    <property type="entry name" value="ZN2_CY6_FUNGAL_2"/>
    <property type="match status" value="1"/>
</dbReference>
<keyword evidence="6" id="KW-0539">Nucleus</keyword>
<dbReference type="SUPFAM" id="SSF57701">
    <property type="entry name" value="Zn2/Cys6 DNA-binding domain"/>
    <property type="match status" value="1"/>
</dbReference>
<feature type="region of interest" description="Disordered" evidence="7">
    <location>
        <begin position="96"/>
        <end position="173"/>
    </location>
</feature>
<feature type="compositionally biased region" description="Basic and acidic residues" evidence="7">
    <location>
        <begin position="161"/>
        <end position="170"/>
    </location>
</feature>
<proteinExistence type="predicted"/>
<evidence type="ECO:0000259" key="8">
    <source>
        <dbReference type="PROSITE" id="PS50048"/>
    </source>
</evidence>
<dbReference type="InterPro" id="IPR036864">
    <property type="entry name" value="Zn2-C6_fun-type_DNA-bd_sf"/>
</dbReference>
<feature type="compositionally biased region" description="Polar residues" evidence="7">
    <location>
        <begin position="132"/>
        <end position="151"/>
    </location>
</feature>
<dbReference type="CDD" id="cd00067">
    <property type="entry name" value="GAL4"/>
    <property type="match status" value="1"/>
</dbReference>
<dbReference type="Gene3D" id="4.10.240.10">
    <property type="entry name" value="Zn(2)-C6 fungal-type DNA-binding domain"/>
    <property type="match status" value="1"/>
</dbReference>
<evidence type="ECO:0000313" key="9">
    <source>
        <dbReference type="EMBL" id="KAJ9150346.1"/>
    </source>
</evidence>
<dbReference type="Pfam" id="PF00172">
    <property type="entry name" value="Zn_clus"/>
    <property type="match status" value="1"/>
</dbReference>